<keyword evidence="3" id="KW-1185">Reference proteome</keyword>
<keyword evidence="1" id="KW-0472">Membrane</keyword>
<gene>
    <name evidence="2" type="ORF">GA0070609_3461</name>
</gene>
<dbReference type="SUPFAM" id="SSF53067">
    <property type="entry name" value="Actin-like ATPase domain"/>
    <property type="match status" value="1"/>
</dbReference>
<dbReference type="InterPro" id="IPR043129">
    <property type="entry name" value="ATPase_NBD"/>
</dbReference>
<proteinExistence type="predicted"/>
<keyword evidence="1" id="KW-1133">Transmembrane helix</keyword>
<name>A0A1C5IKL8_9ACTN</name>
<dbReference type="Proteomes" id="UP000198217">
    <property type="component" value="Chromosome I"/>
</dbReference>
<feature type="transmembrane region" description="Helical" evidence="1">
    <location>
        <begin position="459"/>
        <end position="476"/>
    </location>
</feature>
<organism evidence="2 3">
    <name type="scientific">Micromonospora echinaurantiaca</name>
    <dbReference type="NCBI Taxonomy" id="47857"/>
    <lineage>
        <taxon>Bacteria</taxon>
        <taxon>Bacillati</taxon>
        <taxon>Actinomycetota</taxon>
        <taxon>Actinomycetes</taxon>
        <taxon>Micromonosporales</taxon>
        <taxon>Micromonosporaceae</taxon>
        <taxon>Micromonospora</taxon>
    </lineage>
</organism>
<evidence type="ECO:0000313" key="3">
    <source>
        <dbReference type="Proteomes" id="UP000198217"/>
    </source>
</evidence>
<dbReference type="EMBL" id="LT607750">
    <property type="protein sequence ID" value="SCG58549.1"/>
    <property type="molecule type" value="Genomic_DNA"/>
</dbReference>
<feature type="transmembrane region" description="Helical" evidence="1">
    <location>
        <begin position="375"/>
        <end position="398"/>
    </location>
</feature>
<dbReference type="Gene3D" id="3.30.420.40">
    <property type="match status" value="2"/>
</dbReference>
<dbReference type="Gene3D" id="3.90.640.10">
    <property type="entry name" value="Actin, Chain A, domain 4"/>
    <property type="match status" value="1"/>
</dbReference>
<feature type="transmembrane region" description="Helical" evidence="1">
    <location>
        <begin position="418"/>
        <end position="439"/>
    </location>
</feature>
<sequence>MPSGGVRLSVDLSSSAIAATVSWQSVRVPVLIDGRLVMPPGVVIGPAGQVYVGLETAAVRPLPADHRVVDNPTDLLGKPTQPADAADPLDAVGLLATMLRHIAHYAAHHVSEPITELTVTIPASWGPRRRGQLAEAATRSGLPSPTLVTAPAALASYAQTLGLTAPEASCLLVCQADRHPPALTVLQTVADGYRELATQQIELAHDLDDLMTRRVVQTATADNDPLRAAISQPGDAEADGRDALLEAVRTARHLLATQDRAPVLLPAPRQPAVITRDDVSIAAQPLLDQVPKAVGELLDTADVDKQHLAGVVLRSAHGLPGLADRLAAATGTVPTLIDQSHALADGALHLTATHRPAPRAASARLPRVRLRISDLTSALIIGACSLTLLLQAVLTAYITTVQLRVVGVRTSLPQLGTAGALAMLTAFAVAHLAPTTWLAGPPTPSAPEPATGSLIRRGYFTAAVGGAVAAALYGLATGTAVHYDYTPYLKWTLGGALPLAACAAVIATIAPRIPTDALPAWLALTRPAITHVAIATAGIFLMRAALTLTTPVDLTGMPGLAGSAGAALVGVATALTASRSRTIRTITAPGLAIGYALVFTHDTTTALTIGYLIALTWWGIRLTAQTLRLAFPTTATALHRLLDRANG</sequence>
<dbReference type="AlphaFoldDB" id="A0A1C5IKL8"/>
<feature type="transmembrane region" description="Helical" evidence="1">
    <location>
        <begin position="521"/>
        <end position="545"/>
    </location>
</feature>
<reference evidence="2 3" key="1">
    <citation type="submission" date="2016-06" db="EMBL/GenBank/DDBJ databases">
        <authorList>
            <person name="Kjaerup R.B."/>
            <person name="Dalgaard T.S."/>
            <person name="Juul-Madsen H.R."/>
        </authorList>
    </citation>
    <scope>NUCLEOTIDE SEQUENCE [LARGE SCALE GENOMIC DNA]</scope>
    <source>
        <strain evidence="2 3">DSM 43904</strain>
    </source>
</reference>
<evidence type="ECO:0000313" key="2">
    <source>
        <dbReference type="EMBL" id="SCG58549.1"/>
    </source>
</evidence>
<keyword evidence="1" id="KW-0812">Transmembrane</keyword>
<evidence type="ECO:0000256" key="1">
    <source>
        <dbReference type="SAM" id="Phobius"/>
    </source>
</evidence>
<evidence type="ECO:0008006" key="4">
    <source>
        <dbReference type="Google" id="ProtNLM"/>
    </source>
</evidence>
<accession>A0A1C5IKL8</accession>
<feature type="transmembrane region" description="Helical" evidence="1">
    <location>
        <begin position="557"/>
        <end position="577"/>
    </location>
</feature>
<protein>
    <recommendedName>
        <fullName evidence="4">Hsp70 protein</fullName>
    </recommendedName>
</protein>
<feature type="transmembrane region" description="Helical" evidence="1">
    <location>
        <begin position="488"/>
        <end position="509"/>
    </location>
</feature>